<dbReference type="SUPFAM" id="SSF50998">
    <property type="entry name" value="Quinoprotein alcohol dehydrogenase-like"/>
    <property type="match status" value="1"/>
</dbReference>
<dbReference type="InterPro" id="IPR011047">
    <property type="entry name" value="Quinoprotein_ADH-like_sf"/>
</dbReference>
<dbReference type="PANTHER" id="PTHR22847:SF637">
    <property type="entry name" value="WD REPEAT DOMAIN 5B"/>
    <property type="match status" value="1"/>
</dbReference>
<dbReference type="RefSeq" id="WP_250929945.1">
    <property type="nucleotide sequence ID" value="NZ_JAMQBK010000044.1"/>
</dbReference>
<feature type="region of interest" description="Disordered" evidence="3">
    <location>
        <begin position="565"/>
        <end position="599"/>
    </location>
</feature>
<dbReference type="PANTHER" id="PTHR22847">
    <property type="entry name" value="WD40 REPEAT PROTEIN"/>
    <property type="match status" value="1"/>
</dbReference>
<protein>
    <submittedName>
        <fullName evidence="4">WD40 repeat domain-containing protein</fullName>
    </submittedName>
</protein>
<reference evidence="4 5" key="1">
    <citation type="journal article" date="2022" name="Syst. Appl. Microbiol.">
        <title>Rhodopirellula aestuarii sp. nov., a novel member of the genus Rhodopirellula isolated from brackish sediments collected in the Tagus River estuary, Portugal.</title>
        <authorList>
            <person name="Vitorino I.R."/>
            <person name="Klimek D."/>
            <person name="Calusinska M."/>
            <person name="Lobo-da-Cunha A."/>
            <person name="Vasconcelos V."/>
            <person name="Lage O.M."/>
        </authorList>
    </citation>
    <scope>NUCLEOTIDE SEQUENCE [LARGE SCALE GENOMIC DNA]</scope>
    <source>
        <strain evidence="4 5">ICT_H3.1</strain>
    </source>
</reference>
<evidence type="ECO:0000313" key="4">
    <source>
        <dbReference type="EMBL" id="MCM2372310.1"/>
    </source>
</evidence>
<dbReference type="SMART" id="SM00320">
    <property type="entry name" value="WD40"/>
    <property type="match status" value="5"/>
</dbReference>
<keyword evidence="1" id="KW-0853">WD repeat</keyword>
<name>A0ABT0U6Z0_9BACT</name>
<feature type="compositionally biased region" description="Low complexity" evidence="3">
    <location>
        <begin position="580"/>
        <end position="589"/>
    </location>
</feature>
<gene>
    <name evidence="4" type="ORF">NB063_17015</name>
</gene>
<keyword evidence="2" id="KW-0677">Repeat</keyword>
<dbReference type="Gene3D" id="2.130.10.10">
    <property type="entry name" value="YVTN repeat-like/Quinoprotein amine dehydrogenase"/>
    <property type="match status" value="5"/>
</dbReference>
<keyword evidence="5" id="KW-1185">Reference proteome</keyword>
<proteinExistence type="predicted"/>
<organism evidence="4 5">
    <name type="scientific">Aporhodopirellula aestuarii</name>
    <dbReference type="NCBI Taxonomy" id="2950107"/>
    <lineage>
        <taxon>Bacteria</taxon>
        <taxon>Pseudomonadati</taxon>
        <taxon>Planctomycetota</taxon>
        <taxon>Planctomycetia</taxon>
        <taxon>Pirellulales</taxon>
        <taxon>Pirellulaceae</taxon>
        <taxon>Aporhodopirellula</taxon>
    </lineage>
</organism>
<dbReference type="InterPro" id="IPR015943">
    <property type="entry name" value="WD40/YVTN_repeat-like_dom_sf"/>
</dbReference>
<dbReference type="InterPro" id="IPR001680">
    <property type="entry name" value="WD40_rpt"/>
</dbReference>
<accession>A0ABT0U6Z0</accession>
<evidence type="ECO:0000256" key="3">
    <source>
        <dbReference type="SAM" id="MobiDB-lite"/>
    </source>
</evidence>
<dbReference type="EMBL" id="JAMQBK010000044">
    <property type="protein sequence ID" value="MCM2372310.1"/>
    <property type="molecule type" value="Genomic_DNA"/>
</dbReference>
<dbReference type="SUPFAM" id="SSF101908">
    <property type="entry name" value="Putative isomerase YbhE"/>
    <property type="match status" value="1"/>
</dbReference>
<dbReference type="Proteomes" id="UP001202961">
    <property type="component" value="Unassembled WGS sequence"/>
</dbReference>
<evidence type="ECO:0000313" key="5">
    <source>
        <dbReference type="Proteomes" id="UP001202961"/>
    </source>
</evidence>
<evidence type="ECO:0000256" key="2">
    <source>
        <dbReference type="ARBA" id="ARBA00022737"/>
    </source>
</evidence>
<comment type="caution">
    <text evidence="4">The sequence shown here is derived from an EMBL/GenBank/DDBJ whole genome shotgun (WGS) entry which is preliminary data.</text>
</comment>
<evidence type="ECO:0000256" key="1">
    <source>
        <dbReference type="ARBA" id="ARBA00022574"/>
    </source>
</evidence>
<sequence>MDSRFLSIAWRLNQGYVLTPFFFSFFFLFPVFRLAAAPLDDESVKPLTELHFGTTQGRTQPIFSPDGSLLATSRRLNYGTTLNSVIRRGVDLIIWDVETGDAKAKIADGWLGFAFNNSGSVLAVWTDQEVSILDPESGNRLATLVHRDVEHAQFLLQAELLVTQTRGREQLDLVPSELRFWNTKTWERVETKIDRSMPLISPTVSADGKYVAGYKPAPQNVKNGTSQLKLWEVETGRELPIPKLLPDSLRTASTGWSGPLIGFTRDGKSLFVSHVCWEIEAAKLKPISNSFDLERDVSWFSLYVHPRLHSQHSKKRARIIEGKIFVWDSHEGEPIAKFINPVKEQPVNTVPQLNFRHSIQSLPWVFDNALGFTTKDEYVVSRTVDIWETANGKIARSIALDEPDLQLGGKHWKVDSTSPLVRVAKDGKTIVVLEAGRNDLQKQRSCRIAAYDFATGKRQYQLSGHNHFVSSLCLSPDSRLIATGSGAIQQWDAKTGEVKLWDLKTGELVRTIIDQGGKVLCLAFDSRGEHLAIGRIVSQSGPEVGLWEVSTGTKLLSLQLPPSNAVVRSPSENKYEKRQSSLSSPSESPYGKHQNTLSKPHSLAFSSDDKLLAVGGNAQLSLWNMPNGEFRSIDRIYGPVHQLQFSKDGEKLYLGTNHLYEVRVSELRGRGDSADQLTRPSADRSEVISRYWKFVLQPSAKQVFRPTDVVLISGEFAMIASDRLIASCPASFHTINGEISLWDVENKELLEVFNHNGVRSVDFTPDSQLVTGSIRPERFTTTILDPETGRLVVRLGHSRGASIQFSPEGEVVAVLRMVPRSTKLIRHHRGYLQAERTSSVAGIDLWDTRTGRMLGVLSHEAATGFHFSPDGKILASVGPKSIKLWQVSEFTHGAAD</sequence>
<dbReference type="Pfam" id="PF00400">
    <property type="entry name" value="WD40"/>
    <property type="match status" value="3"/>
</dbReference>